<dbReference type="InterPro" id="IPR004352">
    <property type="entry name" value="GH114_TIM-barrel"/>
</dbReference>
<dbReference type="Proteomes" id="UP000521676">
    <property type="component" value="Unassembled WGS sequence"/>
</dbReference>
<organism evidence="3 5">
    <name type="scientific">Candidatus Chlorohelix allophototropha</name>
    <dbReference type="NCBI Taxonomy" id="3003348"/>
    <lineage>
        <taxon>Bacteria</taxon>
        <taxon>Bacillati</taxon>
        <taxon>Chloroflexota</taxon>
        <taxon>Chloroflexia</taxon>
        <taxon>Candidatus Chloroheliales</taxon>
        <taxon>Candidatus Chloroheliaceae</taxon>
        <taxon>Candidatus Chlorohelix</taxon>
    </lineage>
</organism>
<evidence type="ECO:0000313" key="6">
    <source>
        <dbReference type="Proteomes" id="UP001431572"/>
    </source>
</evidence>
<feature type="domain" description="Glycoside-hydrolase family GH114 TIM-barrel" evidence="2">
    <location>
        <begin position="90"/>
        <end position="361"/>
    </location>
</feature>
<feature type="chain" id="PRO_5035897613" evidence="1">
    <location>
        <begin position="23"/>
        <end position="371"/>
    </location>
</feature>
<dbReference type="SUPFAM" id="SSF51445">
    <property type="entry name" value="(Trans)glycosidases"/>
    <property type="match status" value="1"/>
</dbReference>
<dbReference type="PANTHER" id="PTHR35882">
    <property type="entry name" value="PELA"/>
    <property type="match status" value="1"/>
</dbReference>
<sequence length="371" mass="41299">MNSKLFQRLLLSLLCASLLAVATGCTNETDISTQVSGTARQTRAVTLGITAAERRVTINTPNSISSSAAQSRPTTAVLPSFDSQWQTVKSFAYQLQNIELNQLERSNYDLLILDYSKDGSEETRFTASEINALKTRPGKSPRLVLAYLSIGEAEDYRWYWNNAWDSAKTGIPSTAAPSWLGTSNPDWQGNYKVKYWEPGWQTLLFGTPNSYMDKIIEAGFDGVYLDIIDAYEYWGPDGESGLNRRSAEQEMVNLVEAIAQYGRREKPEFGIFPQNGEALGRYPDYVQTVTGIGREDTWYDGNKANASSEIKGTLADLDLFKQAGKLVLATDYITSRPLIDDFYTKAQAKGFLAYATTRDLDQLTINSGHEP</sequence>
<dbReference type="EMBL" id="JACATZ010000003">
    <property type="protein sequence ID" value="NWJ47967.1"/>
    <property type="molecule type" value="Genomic_DNA"/>
</dbReference>
<dbReference type="InterPro" id="IPR017853">
    <property type="entry name" value="GH"/>
</dbReference>
<keyword evidence="1" id="KW-0732">Signal</keyword>
<reference evidence="4" key="2">
    <citation type="journal article" date="2024" name="Nature">
        <title>Anoxygenic phototroph of the Chloroflexota uses a type I reaction centre.</title>
        <authorList>
            <person name="Tsuji J.M."/>
            <person name="Shaw N.A."/>
            <person name="Nagashima S."/>
            <person name="Venkiteswaran J.J."/>
            <person name="Schiff S.L."/>
            <person name="Watanabe T."/>
            <person name="Fukui M."/>
            <person name="Hanada S."/>
            <person name="Tank M."/>
            <person name="Neufeld J.D."/>
        </authorList>
    </citation>
    <scope>NUCLEOTIDE SEQUENCE</scope>
    <source>
        <strain evidence="4">L227-S17</strain>
    </source>
</reference>
<keyword evidence="6" id="KW-1185">Reference proteome</keyword>
<evidence type="ECO:0000313" key="5">
    <source>
        <dbReference type="Proteomes" id="UP000521676"/>
    </source>
</evidence>
<dbReference type="InterPro" id="IPR016062">
    <property type="entry name" value="TM1410-rel"/>
</dbReference>
<accession>A0A8T7M742</accession>
<dbReference type="Pfam" id="PF03537">
    <property type="entry name" value="Glyco_hydro_114"/>
    <property type="match status" value="1"/>
</dbReference>
<proteinExistence type="predicted"/>
<evidence type="ECO:0000313" key="4">
    <source>
        <dbReference type="EMBL" id="WJW69872.1"/>
    </source>
</evidence>
<dbReference type="Gene3D" id="3.20.20.70">
    <property type="entry name" value="Aldolase class I"/>
    <property type="match status" value="1"/>
</dbReference>
<dbReference type="EMBL" id="CP128400">
    <property type="protein sequence ID" value="WJW69872.1"/>
    <property type="molecule type" value="Genomic_DNA"/>
</dbReference>
<protein>
    <submittedName>
        <fullName evidence="3">Endo alpha-1,4 polygalactosaminidase</fullName>
    </submittedName>
</protein>
<evidence type="ECO:0000313" key="3">
    <source>
        <dbReference type="EMBL" id="NWJ47967.1"/>
    </source>
</evidence>
<reference evidence="3 5" key="1">
    <citation type="submission" date="2020-06" db="EMBL/GenBank/DDBJ databases">
        <title>Anoxygenic phototrophic Chloroflexota member uses a Type I reaction center.</title>
        <authorList>
            <person name="Tsuji J.M."/>
            <person name="Shaw N.A."/>
            <person name="Nagashima S."/>
            <person name="Venkiteswaran J."/>
            <person name="Schiff S.L."/>
            <person name="Hanada S."/>
            <person name="Tank M."/>
            <person name="Neufeld J.D."/>
        </authorList>
    </citation>
    <scope>NUCLEOTIDE SEQUENCE [LARGE SCALE GENOMIC DNA]</scope>
    <source>
        <strain evidence="3">L227-S17</strain>
    </source>
</reference>
<dbReference type="RefSeq" id="WP_341471744.1">
    <property type="nucleotide sequence ID" value="NZ_CP128400.1"/>
</dbReference>
<dbReference type="PROSITE" id="PS51257">
    <property type="entry name" value="PROKAR_LIPOPROTEIN"/>
    <property type="match status" value="1"/>
</dbReference>
<gene>
    <name evidence="3" type="ORF">HXX08_19100</name>
    <name evidence="4" type="ORF">OZ401_003502</name>
</gene>
<dbReference type="AlphaFoldDB" id="A0A8T7M742"/>
<dbReference type="InterPro" id="IPR013785">
    <property type="entry name" value="Aldolase_TIM"/>
</dbReference>
<dbReference type="InterPro" id="IPR016063">
    <property type="entry name" value="TM1410_Glycdase"/>
</dbReference>
<dbReference type="PRINTS" id="PR01545">
    <property type="entry name" value="THEMAYE10DUF"/>
</dbReference>
<dbReference type="PANTHER" id="PTHR35882:SF1">
    <property type="match status" value="1"/>
</dbReference>
<evidence type="ECO:0000256" key="1">
    <source>
        <dbReference type="SAM" id="SignalP"/>
    </source>
</evidence>
<dbReference type="NCBIfam" id="TIGR01370">
    <property type="entry name" value="MJ1477/TM1410 family putative glycoside hydrolase"/>
    <property type="match status" value="1"/>
</dbReference>
<evidence type="ECO:0000259" key="2">
    <source>
        <dbReference type="Pfam" id="PF03537"/>
    </source>
</evidence>
<name>A0A8T7M742_9CHLR</name>
<feature type="signal peptide" evidence="1">
    <location>
        <begin position="1"/>
        <end position="22"/>
    </location>
</feature>
<dbReference type="Proteomes" id="UP001431572">
    <property type="component" value="Chromosome 2"/>
</dbReference>